<comment type="caution">
    <text evidence="2">The sequence shown here is derived from an EMBL/GenBank/DDBJ whole genome shotgun (WGS) entry which is preliminary data.</text>
</comment>
<evidence type="ECO:0000313" key="3">
    <source>
        <dbReference type="Proteomes" id="UP000600101"/>
    </source>
</evidence>
<keyword evidence="3" id="KW-1185">Reference proteome</keyword>
<dbReference type="EMBL" id="JACOMF010000125">
    <property type="protein sequence ID" value="MBC4019147.1"/>
    <property type="molecule type" value="Genomic_DNA"/>
</dbReference>
<organism evidence="2 3">
    <name type="scientific">Siccirubricoccus deserti</name>
    <dbReference type="NCBI Taxonomy" id="2013562"/>
    <lineage>
        <taxon>Bacteria</taxon>
        <taxon>Pseudomonadati</taxon>
        <taxon>Pseudomonadota</taxon>
        <taxon>Alphaproteobacteria</taxon>
        <taxon>Acetobacterales</taxon>
        <taxon>Roseomonadaceae</taxon>
        <taxon>Siccirubricoccus</taxon>
    </lineage>
</organism>
<proteinExistence type="predicted"/>
<reference evidence="2" key="1">
    <citation type="submission" date="2020-08" db="EMBL/GenBank/DDBJ databases">
        <authorList>
            <person name="Hu Y."/>
            <person name="Nguyen S.V."/>
            <person name="Li F."/>
            <person name="Fanning S."/>
        </authorList>
    </citation>
    <scope>NUCLEOTIDE SEQUENCE</scope>
    <source>
        <strain evidence="2">SYSU D8009</strain>
    </source>
</reference>
<evidence type="ECO:0000313" key="2">
    <source>
        <dbReference type="EMBL" id="MBC4019147.1"/>
    </source>
</evidence>
<dbReference type="AlphaFoldDB" id="A0A9X0R694"/>
<dbReference type="Proteomes" id="UP000600101">
    <property type="component" value="Unassembled WGS sequence"/>
</dbReference>
<protein>
    <submittedName>
        <fullName evidence="2">Uncharacterized protein</fullName>
    </submittedName>
</protein>
<accession>A0A9X0R694</accession>
<evidence type="ECO:0000256" key="1">
    <source>
        <dbReference type="SAM" id="MobiDB-lite"/>
    </source>
</evidence>
<dbReference type="RefSeq" id="WP_186773875.1">
    <property type="nucleotide sequence ID" value="NZ_JACOMF010000125.1"/>
</dbReference>
<name>A0A9X0R694_9PROT</name>
<gene>
    <name evidence="2" type="ORF">H7965_28340</name>
</gene>
<sequence length="272" mass="28128">MARELTWWPAFAKLNPALRRRLVPIEIERRRLLAIISAAAAPPAPTPVPALPASRPRNRTPEEVAQVSAAATAFAAEMAGCGGPEPTPIMEAKPMSLPNAQLKAVYEAQIAAGGPLVAAAQPGSNSVRTGSRDTSAGRPTTRGTAPQSRRIPWRWDNGGKFGQSEPEVFGMDPEACVPPVAKLARAVAEAEAGRPGVTSNLDLQLDSAHLSRQRSAVLNAIPLAGTHSGAGLGLCDLAPVPRAAAAPVGAAARAVAVRSGAVLEQNPSIQSR</sequence>
<feature type="compositionally biased region" description="Polar residues" evidence="1">
    <location>
        <begin position="122"/>
        <end position="147"/>
    </location>
</feature>
<feature type="region of interest" description="Disordered" evidence="1">
    <location>
        <begin position="118"/>
        <end position="158"/>
    </location>
</feature>